<dbReference type="Pfam" id="PF00005">
    <property type="entry name" value="ABC_tran"/>
    <property type="match status" value="1"/>
</dbReference>
<reference evidence="7" key="1">
    <citation type="journal article" date="2019" name="Int. J. Syst. Evol. Microbiol.">
        <title>The Global Catalogue of Microorganisms (GCM) 10K type strain sequencing project: providing services to taxonomists for standard genome sequencing and annotation.</title>
        <authorList>
            <consortium name="The Broad Institute Genomics Platform"/>
            <consortium name="The Broad Institute Genome Sequencing Center for Infectious Disease"/>
            <person name="Wu L."/>
            <person name="Ma J."/>
        </authorList>
    </citation>
    <scope>NUCLEOTIDE SEQUENCE [LARGE SCALE GENOMIC DNA]</scope>
    <source>
        <strain evidence="7">CCUG 57942</strain>
    </source>
</reference>
<dbReference type="InterPro" id="IPR003439">
    <property type="entry name" value="ABC_transporter-like_ATP-bd"/>
</dbReference>
<keyword evidence="4 6" id="KW-0067">ATP-binding</keyword>
<dbReference type="PROSITE" id="PS00211">
    <property type="entry name" value="ABC_TRANSPORTER_1"/>
    <property type="match status" value="1"/>
</dbReference>
<keyword evidence="2" id="KW-0813">Transport</keyword>
<evidence type="ECO:0000313" key="6">
    <source>
        <dbReference type="EMBL" id="MFD2160431.1"/>
    </source>
</evidence>
<name>A0ABW4ZEZ9_9BACT</name>
<comment type="similarity">
    <text evidence="1">Belongs to the ABC transporter superfamily.</text>
</comment>
<dbReference type="SUPFAM" id="SSF52540">
    <property type="entry name" value="P-loop containing nucleoside triphosphate hydrolases"/>
    <property type="match status" value="1"/>
</dbReference>
<gene>
    <name evidence="6" type="ORF">ACFSW8_16120</name>
</gene>
<dbReference type="GO" id="GO:0005524">
    <property type="term" value="F:ATP binding"/>
    <property type="evidence" value="ECO:0007669"/>
    <property type="project" value="UniProtKB-KW"/>
</dbReference>
<dbReference type="PANTHER" id="PTHR43776">
    <property type="entry name" value="TRANSPORT ATP-BINDING PROTEIN"/>
    <property type="match status" value="1"/>
</dbReference>
<accession>A0ABW4ZEZ9</accession>
<sequence length="264" mass="29666">MLELKDVKTHFPVKKGLIFTKQVDTVKAVNGITLSIKQGEILGLVGESGCGKSTLSRTIMQLIPSTEGDITLEGLNLTKLPRSEVRKHRLDFQMIFQDPYASLNPRMTIFSTLAEALTQRHPNLKKNKSKLTEAVVALMERCGLNPSFMQKYPHEFSGGQRQRIAIARALAPEPKLIIADEPVSALDVSIQSQILNLLLDLRRDLNLTMIFISHDLSVVRYLADNIAVMYKGEIVEYGDSERVFNEPEHSYTKRLLDAIPHLES</sequence>
<dbReference type="InterPro" id="IPR050319">
    <property type="entry name" value="ABC_transp_ATP-bind"/>
</dbReference>
<dbReference type="PANTHER" id="PTHR43776:SF7">
    <property type="entry name" value="D,D-DIPEPTIDE TRANSPORT ATP-BINDING PROTEIN DDPF-RELATED"/>
    <property type="match status" value="1"/>
</dbReference>
<keyword evidence="3" id="KW-0547">Nucleotide-binding</keyword>
<dbReference type="PROSITE" id="PS50893">
    <property type="entry name" value="ABC_TRANSPORTER_2"/>
    <property type="match status" value="1"/>
</dbReference>
<dbReference type="Gene3D" id="3.40.50.300">
    <property type="entry name" value="P-loop containing nucleotide triphosphate hydrolases"/>
    <property type="match status" value="1"/>
</dbReference>
<evidence type="ECO:0000313" key="7">
    <source>
        <dbReference type="Proteomes" id="UP001597389"/>
    </source>
</evidence>
<dbReference type="InterPro" id="IPR017871">
    <property type="entry name" value="ABC_transporter-like_CS"/>
</dbReference>
<comment type="caution">
    <text evidence="6">The sequence shown here is derived from an EMBL/GenBank/DDBJ whole genome shotgun (WGS) entry which is preliminary data.</text>
</comment>
<evidence type="ECO:0000259" key="5">
    <source>
        <dbReference type="PROSITE" id="PS50893"/>
    </source>
</evidence>
<keyword evidence="7" id="KW-1185">Reference proteome</keyword>
<organism evidence="6 7">
    <name type="scientific">Rubritalea tangerina</name>
    <dbReference type="NCBI Taxonomy" id="430798"/>
    <lineage>
        <taxon>Bacteria</taxon>
        <taxon>Pseudomonadati</taxon>
        <taxon>Verrucomicrobiota</taxon>
        <taxon>Verrucomicrobiia</taxon>
        <taxon>Verrucomicrobiales</taxon>
        <taxon>Rubritaleaceae</taxon>
        <taxon>Rubritalea</taxon>
    </lineage>
</organism>
<dbReference type="CDD" id="cd03257">
    <property type="entry name" value="ABC_NikE_OppD_transporters"/>
    <property type="match status" value="1"/>
</dbReference>
<evidence type="ECO:0000256" key="1">
    <source>
        <dbReference type="ARBA" id="ARBA00005417"/>
    </source>
</evidence>
<dbReference type="RefSeq" id="WP_377088708.1">
    <property type="nucleotide sequence ID" value="NZ_JBHSJL010000014.1"/>
</dbReference>
<dbReference type="InterPro" id="IPR027417">
    <property type="entry name" value="P-loop_NTPase"/>
</dbReference>
<dbReference type="InterPro" id="IPR003593">
    <property type="entry name" value="AAA+_ATPase"/>
</dbReference>
<proteinExistence type="inferred from homology"/>
<dbReference type="Proteomes" id="UP001597389">
    <property type="component" value="Unassembled WGS sequence"/>
</dbReference>
<evidence type="ECO:0000256" key="4">
    <source>
        <dbReference type="ARBA" id="ARBA00022840"/>
    </source>
</evidence>
<feature type="domain" description="ABC transporter" evidence="5">
    <location>
        <begin position="2"/>
        <end position="256"/>
    </location>
</feature>
<evidence type="ECO:0000256" key="3">
    <source>
        <dbReference type="ARBA" id="ARBA00022741"/>
    </source>
</evidence>
<protein>
    <submittedName>
        <fullName evidence="6">ATP-binding cassette domain-containing protein</fullName>
    </submittedName>
</protein>
<dbReference type="EMBL" id="JBHUJB010000080">
    <property type="protein sequence ID" value="MFD2160431.1"/>
    <property type="molecule type" value="Genomic_DNA"/>
</dbReference>
<evidence type="ECO:0000256" key="2">
    <source>
        <dbReference type="ARBA" id="ARBA00022448"/>
    </source>
</evidence>
<dbReference type="SMART" id="SM00382">
    <property type="entry name" value="AAA"/>
    <property type="match status" value="1"/>
</dbReference>